<evidence type="ECO:0000256" key="2">
    <source>
        <dbReference type="SAM" id="Phobius"/>
    </source>
</evidence>
<feature type="transmembrane region" description="Helical" evidence="2">
    <location>
        <begin position="291"/>
        <end position="312"/>
    </location>
</feature>
<keyword evidence="2" id="KW-0472">Membrane</keyword>
<dbReference type="Pfam" id="PF10361">
    <property type="entry name" value="DUF2434"/>
    <property type="match status" value="1"/>
</dbReference>
<organism evidence="3 4">
    <name type="scientific">Paraconiothyrium brasiliense</name>
    <dbReference type="NCBI Taxonomy" id="300254"/>
    <lineage>
        <taxon>Eukaryota</taxon>
        <taxon>Fungi</taxon>
        <taxon>Dikarya</taxon>
        <taxon>Ascomycota</taxon>
        <taxon>Pezizomycotina</taxon>
        <taxon>Dothideomycetes</taxon>
        <taxon>Pleosporomycetidae</taxon>
        <taxon>Pleosporales</taxon>
        <taxon>Massarineae</taxon>
        <taxon>Didymosphaeriaceae</taxon>
        <taxon>Paraconiothyrium</taxon>
    </lineage>
</organism>
<keyword evidence="2" id="KW-1133">Transmembrane helix</keyword>
<evidence type="ECO:0000256" key="1">
    <source>
        <dbReference type="SAM" id="MobiDB-lite"/>
    </source>
</evidence>
<keyword evidence="2" id="KW-0812">Transmembrane</keyword>
<keyword evidence="4" id="KW-1185">Reference proteome</keyword>
<feature type="transmembrane region" description="Helical" evidence="2">
    <location>
        <begin position="81"/>
        <end position="102"/>
    </location>
</feature>
<feature type="region of interest" description="Disordered" evidence="1">
    <location>
        <begin position="418"/>
        <end position="505"/>
    </location>
</feature>
<feature type="transmembrane region" description="Helical" evidence="2">
    <location>
        <begin position="256"/>
        <end position="279"/>
    </location>
</feature>
<feature type="compositionally biased region" description="Basic and acidic residues" evidence="1">
    <location>
        <begin position="472"/>
        <end position="483"/>
    </location>
</feature>
<feature type="transmembrane region" description="Helical" evidence="2">
    <location>
        <begin position="324"/>
        <end position="344"/>
    </location>
</feature>
<protein>
    <submittedName>
        <fullName evidence="3">Uncharacterized protein</fullName>
    </submittedName>
</protein>
<comment type="caution">
    <text evidence="3">The sequence shown here is derived from an EMBL/GenBank/DDBJ whole genome shotgun (WGS) entry which is preliminary data.</text>
</comment>
<proteinExistence type="predicted"/>
<dbReference type="EMBL" id="JAKJXO020000008">
    <property type="protein sequence ID" value="KAL1601805.1"/>
    <property type="molecule type" value="Genomic_DNA"/>
</dbReference>
<dbReference type="Proteomes" id="UP001521785">
    <property type="component" value="Unassembled WGS sequence"/>
</dbReference>
<feature type="transmembrane region" description="Helical" evidence="2">
    <location>
        <begin position="155"/>
        <end position="174"/>
    </location>
</feature>
<feature type="transmembrane region" description="Helical" evidence="2">
    <location>
        <begin position="207"/>
        <end position="225"/>
    </location>
</feature>
<evidence type="ECO:0000313" key="3">
    <source>
        <dbReference type="EMBL" id="KAL1601805.1"/>
    </source>
</evidence>
<accession>A0ABR3RBJ2</accession>
<feature type="transmembrane region" description="Helical" evidence="2">
    <location>
        <begin position="123"/>
        <end position="143"/>
    </location>
</feature>
<dbReference type="InterPro" id="IPR018830">
    <property type="entry name" value="DUF2434"/>
</dbReference>
<feature type="compositionally biased region" description="Low complexity" evidence="1">
    <location>
        <begin position="449"/>
        <end position="458"/>
    </location>
</feature>
<sequence length="505" mass="56962">MPLLPFTPDADDISMTTINGVQFSIRALSTYHYSHYTNNTISNGSDCYLAFDAFKPHMLENGTWLHATTCYIPYYGISSRGVTSIVFGVLFGLSIMFTLMNLKKHGAQHLREDKRFRLVGRRWQWYWMLFVSASAMISLFTGVDVDRYYLQQMPIMLQCLFFMLMLPAGLASVWEGTRHWGSWEERQIVDADPYGLSQTDRRARIEFYTPLIFYLFAWLNFFLTIPKSWTGVQRQNTPEQTMDIARPVATDLRNKAGAILAVAAWATILFSLTNSLRAFKNGNLAACPKKLFINMLLLGIRVAYGIAASFSWSISLFNQAVPVAYPFALGYAPFLLILLTYNGFGFLEENEDKQLIAQRVARGRVHDAELNLVKKPSWWSRNMAARFADHDQRLRDMTVEVGGGRPTARNLGRAVEMGNMNVKQRSGSRPVQDPFRDESPEGGTGTGTGALTDSGTDTQLKASRPSVARGISETRSKRMDKTGQKIMTQLAEPAPPQRIRSMLDV</sequence>
<evidence type="ECO:0000313" key="4">
    <source>
        <dbReference type="Proteomes" id="UP001521785"/>
    </source>
</evidence>
<reference evidence="3 4" key="1">
    <citation type="submission" date="2024-02" db="EMBL/GenBank/DDBJ databases">
        <title>De novo assembly and annotation of 12 fungi associated with fruit tree decline syndrome in Ontario, Canada.</title>
        <authorList>
            <person name="Sulman M."/>
            <person name="Ellouze W."/>
            <person name="Ilyukhin E."/>
        </authorList>
    </citation>
    <scope>NUCLEOTIDE SEQUENCE [LARGE SCALE GENOMIC DNA]</scope>
    <source>
        <strain evidence="3 4">M42-189</strain>
    </source>
</reference>
<gene>
    <name evidence="3" type="ORF">SLS60_006720</name>
</gene>
<name>A0ABR3RBJ2_9PLEO</name>